<feature type="transmembrane region" description="Helical" evidence="1">
    <location>
        <begin position="7"/>
        <end position="28"/>
    </location>
</feature>
<keyword evidence="1" id="KW-0472">Membrane</keyword>
<dbReference type="EMBL" id="JAUSTI010000003">
    <property type="protein sequence ID" value="MDQ0169871.1"/>
    <property type="molecule type" value="Genomic_DNA"/>
</dbReference>
<gene>
    <name evidence="2" type="ORF">J2T19_001311</name>
</gene>
<evidence type="ECO:0000313" key="3">
    <source>
        <dbReference type="Proteomes" id="UP001233836"/>
    </source>
</evidence>
<dbReference type="Proteomes" id="UP001233836">
    <property type="component" value="Unassembled WGS sequence"/>
</dbReference>
<feature type="transmembrane region" description="Helical" evidence="1">
    <location>
        <begin position="48"/>
        <end position="79"/>
    </location>
</feature>
<evidence type="ECO:0000256" key="1">
    <source>
        <dbReference type="SAM" id="Phobius"/>
    </source>
</evidence>
<reference evidence="2 3" key="1">
    <citation type="submission" date="2023-07" db="EMBL/GenBank/DDBJ databases">
        <title>Sorghum-associated microbial communities from plants grown in Nebraska, USA.</title>
        <authorList>
            <person name="Schachtman D."/>
        </authorList>
    </citation>
    <scope>NUCLEOTIDE SEQUENCE [LARGE SCALE GENOMIC DNA]</scope>
    <source>
        <strain evidence="2 3">DS1314</strain>
    </source>
</reference>
<name>A0ABT9W9G2_9BACL</name>
<keyword evidence="1" id="KW-0812">Transmembrane</keyword>
<proteinExistence type="predicted"/>
<dbReference type="RefSeq" id="WP_307214204.1">
    <property type="nucleotide sequence ID" value="NZ_JAUSTI010000003.1"/>
</dbReference>
<sequence>MYLLSGIIVLLGGITMLVLCCVLVYFFISLVSRKGFKRVLQKHEIIEIMVWTGLILLSLLLIVQQLWFVLTPVVILMVAMRNLQRNNLKFKAMLGEDK</sequence>
<organism evidence="2 3">
    <name type="scientific">Paenibacillus tundrae</name>
    <dbReference type="NCBI Taxonomy" id="528187"/>
    <lineage>
        <taxon>Bacteria</taxon>
        <taxon>Bacillati</taxon>
        <taxon>Bacillota</taxon>
        <taxon>Bacilli</taxon>
        <taxon>Bacillales</taxon>
        <taxon>Paenibacillaceae</taxon>
        <taxon>Paenibacillus</taxon>
    </lineage>
</organism>
<evidence type="ECO:0000313" key="2">
    <source>
        <dbReference type="EMBL" id="MDQ0169871.1"/>
    </source>
</evidence>
<keyword evidence="1" id="KW-1133">Transmembrane helix</keyword>
<accession>A0ABT9W9G2</accession>
<keyword evidence="3" id="KW-1185">Reference proteome</keyword>
<comment type="caution">
    <text evidence="2">The sequence shown here is derived from an EMBL/GenBank/DDBJ whole genome shotgun (WGS) entry which is preliminary data.</text>
</comment>
<protein>
    <submittedName>
        <fullName evidence="2">Preprotein translocase subunit YajC</fullName>
    </submittedName>
</protein>